<evidence type="ECO:0000313" key="2">
    <source>
        <dbReference type="Proteomes" id="UP000321408"/>
    </source>
</evidence>
<dbReference type="AlphaFoldDB" id="A0A5B9DAR9"/>
<organism evidence="1 2">
    <name type="scientific">Promethearchaeum syntrophicum</name>
    <dbReference type="NCBI Taxonomy" id="2594042"/>
    <lineage>
        <taxon>Archaea</taxon>
        <taxon>Promethearchaeati</taxon>
        <taxon>Promethearchaeota</taxon>
        <taxon>Promethearchaeia</taxon>
        <taxon>Promethearchaeales</taxon>
        <taxon>Promethearchaeaceae</taxon>
        <taxon>Promethearchaeum</taxon>
    </lineage>
</organism>
<reference evidence="1 2" key="1">
    <citation type="journal article" date="2020" name="Nature">
        <title>Isolation of an archaeon at the prokaryote-eukaryote interface.</title>
        <authorList>
            <person name="Imachi H."/>
            <person name="Nobu M.K."/>
            <person name="Nakahara N."/>
            <person name="Morono Y."/>
            <person name="Ogawara M."/>
            <person name="Takaki Y."/>
            <person name="Takano Y."/>
            <person name="Uematsu K."/>
            <person name="Ikuta T."/>
            <person name="Ito M."/>
            <person name="Matsui Y."/>
            <person name="Miyazaki M."/>
            <person name="Murata K."/>
            <person name="Saito Y."/>
            <person name="Sakai S."/>
            <person name="Song C."/>
            <person name="Tasumi E."/>
            <person name="Yamanaka Y."/>
            <person name="Yamaguchi T."/>
            <person name="Kamagata Y."/>
            <person name="Tamaki H."/>
            <person name="Takai K."/>
        </authorList>
    </citation>
    <scope>NUCLEOTIDE SEQUENCE [LARGE SCALE GENOMIC DNA]</scope>
    <source>
        <strain evidence="1 2">MK-D1</strain>
    </source>
</reference>
<evidence type="ECO:0000313" key="1">
    <source>
        <dbReference type="EMBL" id="QEE15870.1"/>
    </source>
</evidence>
<dbReference type="Gene3D" id="3.30.2320.30">
    <property type="entry name" value="ATP synthase, E subunit, C-terminal"/>
    <property type="match status" value="1"/>
</dbReference>
<sequence>MSLREDFKDVAYDLARIINKEIEVLQKRKESSISYIKETTLDKTERDLLKLEKKLIKKTQTKLNIEESKRISKINQKISQKKTECVDNFIELLQKEIIRRIEKDPDKYFSFLKRKIIELLPLVNIASNIYINSKDLKYLKKNSIYKLLPEKRDILKLSDNPIETLFGFKIIDRHNTLCIDYTFESLIMKHKQEISIEFMKIFPIFEVNVKNATEIFHQKHPEVKDIE</sequence>
<protein>
    <submittedName>
        <fullName evidence="1">Uncharacterized protein</fullName>
    </submittedName>
</protein>
<dbReference type="InterPro" id="IPR038495">
    <property type="entry name" value="ATPase_E_C"/>
</dbReference>
<proteinExistence type="predicted"/>
<dbReference type="KEGG" id="psyt:DSAG12_01697"/>
<accession>A0A5B9DAR9</accession>
<dbReference type="GeneID" id="41329690"/>
<name>A0A5B9DAR9_9ARCH</name>
<dbReference type="SUPFAM" id="SSF160527">
    <property type="entry name" value="V-type ATPase subunit E-like"/>
    <property type="match status" value="1"/>
</dbReference>
<dbReference type="EMBL" id="CP042905">
    <property type="protein sequence ID" value="QEE15870.1"/>
    <property type="molecule type" value="Genomic_DNA"/>
</dbReference>
<dbReference type="RefSeq" id="WP_147662766.1">
    <property type="nucleotide sequence ID" value="NZ_CP042905.2"/>
</dbReference>
<dbReference type="Proteomes" id="UP000321408">
    <property type="component" value="Chromosome"/>
</dbReference>
<keyword evidence="2" id="KW-1185">Reference proteome</keyword>
<gene>
    <name evidence="1" type="ORF">DSAG12_01697</name>
</gene>
<reference evidence="1 2" key="2">
    <citation type="journal article" date="2024" name="Int. J. Syst. Evol. Microbiol.">
        <title>Promethearchaeum syntrophicum gen. nov., sp. nov., an anaerobic, obligately syntrophic archaeon, the first isolate of the lineage 'Asgard' archaea, and proposal of the new archaeal phylum Promethearchaeota phyl. nov. and kingdom Promethearchaeati regn. nov.</title>
        <authorList>
            <person name="Imachi H."/>
            <person name="Nobu M.K."/>
            <person name="Kato S."/>
            <person name="Takaki Y."/>
            <person name="Miyazaki M."/>
            <person name="Miyata M."/>
            <person name="Ogawara M."/>
            <person name="Saito Y."/>
            <person name="Sakai S."/>
            <person name="Tahara Y.O."/>
            <person name="Takano Y."/>
            <person name="Tasumi E."/>
            <person name="Uematsu K."/>
            <person name="Yoshimura T."/>
            <person name="Itoh T."/>
            <person name="Ohkuma M."/>
            <person name="Takai K."/>
        </authorList>
    </citation>
    <scope>NUCLEOTIDE SEQUENCE [LARGE SCALE GENOMIC DNA]</scope>
    <source>
        <strain evidence="1 2">MK-D1</strain>
    </source>
</reference>